<evidence type="ECO:0000313" key="2">
    <source>
        <dbReference type="Proteomes" id="UP001341840"/>
    </source>
</evidence>
<reference evidence="1 2" key="1">
    <citation type="journal article" date="2023" name="Plants (Basel)">
        <title>Bridging the Gap: Combining Genomics and Transcriptomics Approaches to Understand Stylosanthes scabra, an Orphan Legume from the Brazilian Caatinga.</title>
        <authorList>
            <person name="Ferreira-Neto J.R.C."/>
            <person name="da Silva M.D."/>
            <person name="Binneck E."/>
            <person name="de Melo N.F."/>
            <person name="da Silva R.H."/>
            <person name="de Melo A.L.T.M."/>
            <person name="Pandolfi V."/>
            <person name="Bustamante F.O."/>
            <person name="Brasileiro-Vidal A.C."/>
            <person name="Benko-Iseppon A.M."/>
        </authorList>
    </citation>
    <scope>NUCLEOTIDE SEQUENCE [LARGE SCALE GENOMIC DNA]</scope>
    <source>
        <tissue evidence="1">Leaves</tissue>
    </source>
</reference>
<name>A0ABU6YYH8_9FABA</name>
<keyword evidence="2" id="KW-1185">Reference proteome</keyword>
<accession>A0ABU6YYH8</accession>
<gene>
    <name evidence="1" type="ORF">PIB30_112160</name>
</gene>
<organism evidence="1 2">
    <name type="scientific">Stylosanthes scabra</name>
    <dbReference type="NCBI Taxonomy" id="79078"/>
    <lineage>
        <taxon>Eukaryota</taxon>
        <taxon>Viridiplantae</taxon>
        <taxon>Streptophyta</taxon>
        <taxon>Embryophyta</taxon>
        <taxon>Tracheophyta</taxon>
        <taxon>Spermatophyta</taxon>
        <taxon>Magnoliopsida</taxon>
        <taxon>eudicotyledons</taxon>
        <taxon>Gunneridae</taxon>
        <taxon>Pentapetalae</taxon>
        <taxon>rosids</taxon>
        <taxon>fabids</taxon>
        <taxon>Fabales</taxon>
        <taxon>Fabaceae</taxon>
        <taxon>Papilionoideae</taxon>
        <taxon>50 kb inversion clade</taxon>
        <taxon>dalbergioids sensu lato</taxon>
        <taxon>Dalbergieae</taxon>
        <taxon>Pterocarpus clade</taxon>
        <taxon>Stylosanthes</taxon>
    </lineage>
</organism>
<evidence type="ECO:0000313" key="1">
    <source>
        <dbReference type="EMBL" id="MED6215299.1"/>
    </source>
</evidence>
<sequence>AGQVWEAYGLEGACHGCHVWELGSSRLGVPNVTSLACFAWSRLGAWLVTFRSAIRDLALDFMVVTFEPRLGRAAFQLQVSR</sequence>
<protein>
    <submittedName>
        <fullName evidence="1">Uncharacterized protein</fullName>
    </submittedName>
</protein>
<proteinExistence type="predicted"/>
<comment type="caution">
    <text evidence="1">The sequence shown here is derived from an EMBL/GenBank/DDBJ whole genome shotgun (WGS) entry which is preliminary data.</text>
</comment>
<feature type="non-terminal residue" evidence="1">
    <location>
        <position position="81"/>
    </location>
</feature>
<feature type="non-terminal residue" evidence="1">
    <location>
        <position position="1"/>
    </location>
</feature>
<dbReference type="EMBL" id="JASCZI010249383">
    <property type="protein sequence ID" value="MED6215299.1"/>
    <property type="molecule type" value="Genomic_DNA"/>
</dbReference>
<dbReference type="Proteomes" id="UP001341840">
    <property type="component" value="Unassembled WGS sequence"/>
</dbReference>